<comment type="caution">
    <text evidence="8">The sequence shown here is derived from an EMBL/GenBank/DDBJ whole genome shotgun (WGS) entry which is preliminary data.</text>
</comment>
<dbReference type="Gene3D" id="1.10.540.10">
    <property type="entry name" value="Acyl-CoA dehydrogenase/oxidase, N-terminal domain"/>
    <property type="match status" value="1"/>
</dbReference>
<dbReference type="InterPro" id="IPR013786">
    <property type="entry name" value="AcylCoA_DH/ox_N"/>
</dbReference>
<dbReference type="GO" id="GO:0050660">
    <property type="term" value="F:flavin adenine dinucleotide binding"/>
    <property type="evidence" value="ECO:0007669"/>
    <property type="project" value="InterPro"/>
</dbReference>
<evidence type="ECO:0000313" key="9">
    <source>
        <dbReference type="Proteomes" id="UP000318578"/>
    </source>
</evidence>
<keyword evidence="4" id="KW-0274">FAD</keyword>
<dbReference type="SUPFAM" id="SSF47203">
    <property type="entry name" value="Acyl-CoA dehydrogenase C-terminal domain-like"/>
    <property type="match status" value="1"/>
</dbReference>
<dbReference type="PANTHER" id="PTHR43884:SF20">
    <property type="entry name" value="ACYL-COA DEHYDROGENASE FADE28"/>
    <property type="match status" value="1"/>
</dbReference>
<evidence type="ECO:0000256" key="1">
    <source>
        <dbReference type="ARBA" id="ARBA00001974"/>
    </source>
</evidence>
<dbReference type="Pfam" id="PF02771">
    <property type="entry name" value="Acyl-CoA_dh_N"/>
    <property type="match status" value="1"/>
</dbReference>
<dbReference type="EMBL" id="VJZA01000026">
    <property type="protein sequence ID" value="TVT21445.1"/>
    <property type="molecule type" value="Genomic_DNA"/>
</dbReference>
<organism evidence="8 9">
    <name type="scientific">Amycolatopsis acidiphila</name>
    <dbReference type="NCBI Taxonomy" id="715473"/>
    <lineage>
        <taxon>Bacteria</taxon>
        <taxon>Bacillati</taxon>
        <taxon>Actinomycetota</taxon>
        <taxon>Actinomycetes</taxon>
        <taxon>Pseudonocardiales</taxon>
        <taxon>Pseudonocardiaceae</taxon>
        <taxon>Amycolatopsis</taxon>
    </lineage>
</organism>
<comment type="cofactor">
    <cofactor evidence="1">
        <name>FAD</name>
        <dbReference type="ChEBI" id="CHEBI:57692"/>
    </cofactor>
</comment>
<feature type="domain" description="Acyl-CoA dehydrogenase/oxidase N-terminal" evidence="7">
    <location>
        <begin position="7"/>
        <end position="106"/>
    </location>
</feature>
<dbReference type="SUPFAM" id="SSF56645">
    <property type="entry name" value="Acyl-CoA dehydrogenase NM domain-like"/>
    <property type="match status" value="1"/>
</dbReference>
<dbReference type="PANTHER" id="PTHR43884">
    <property type="entry name" value="ACYL-COA DEHYDROGENASE"/>
    <property type="match status" value="1"/>
</dbReference>
<dbReference type="RefSeq" id="WP_144639402.1">
    <property type="nucleotide sequence ID" value="NZ_BNAX01000008.1"/>
</dbReference>
<dbReference type="Gene3D" id="1.20.140.10">
    <property type="entry name" value="Butyryl-CoA Dehydrogenase, subunit A, domain 3"/>
    <property type="match status" value="1"/>
</dbReference>
<evidence type="ECO:0000259" key="6">
    <source>
        <dbReference type="Pfam" id="PF00441"/>
    </source>
</evidence>
<dbReference type="OrthoDB" id="8677713at2"/>
<name>A0A558AB19_9PSEU</name>
<dbReference type="Pfam" id="PF00441">
    <property type="entry name" value="Acyl-CoA_dh_1"/>
    <property type="match status" value="1"/>
</dbReference>
<comment type="similarity">
    <text evidence="2">Belongs to the acyl-CoA dehydrogenase family.</text>
</comment>
<accession>A0A558AB19</accession>
<dbReference type="InterPro" id="IPR036250">
    <property type="entry name" value="AcylCo_DH-like_C"/>
</dbReference>
<dbReference type="InterPro" id="IPR009075">
    <property type="entry name" value="AcylCo_DH/oxidase_C"/>
</dbReference>
<dbReference type="InterPro" id="IPR009100">
    <property type="entry name" value="AcylCoA_DH/oxidase_NM_dom_sf"/>
</dbReference>
<dbReference type="AlphaFoldDB" id="A0A558AB19"/>
<evidence type="ECO:0000256" key="5">
    <source>
        <dbReference type="ARBA" id="ARBA00023002"/>
    </source>
</evidence>
<feature type="domain" description="Acyl-CoA dehydrogenase/oxidase C-terminal" evidence="6">
    <location>
        <begin position="181"/>
        <end position="298"/>
    </location>
</feature>
<sequence>MDLLPSADQLEMADAIEQFLRRRLSVPQLRERMGEPAPDHAWTEAAELGVFSLGLPEEAGGAGCPAVEEALVFRVLGRHLAPPGFLGTVLAARVAHARGDKELRDELAAGARRVAVAIPAGVVDLPGAVHVLAPGPDLVGVAELNVGQRLDCLDPTVTLTEVTGWPPAGEPPPGERIDLLGRLLVAAMLTGIADAALEAGVAYARERVQFGRPIGTNQAIKHRCADMAMRSEAAGSLLLYAALALRDNRGDADFQVAAAKRIATQAAYENTRANVQIHGGMGFTWEHDAHLLLTRTHLLDQLFGDVRHQQAALLATAPAIP</sequence>
<dbReference type="Proteomes" id="UP000318578">
    <property type="component" value="Unassembled WGS sequence"/>
</dbReference>
<reference evidence="8 9" key="1">
    <citation type="submission" date="2019-07" db="EMBL/GenBank/DDBJ databases">
        <title>New species of Amycolatopsis and Streptomyces.</title>
        <authorList>
            <person name="Duangmal K."/>
            <person name="Teo W.F.A."/>
            <person name="Lipun K."/>
        </authorList>
    </citation>
    <scope>NUCLEOTIDE SEQUENCE [LARGE SCALE GENOMIC DNA]</scope>
    <source>
        <strain evidence="8 9">JCM 30562</strain>
    </source>
</reference>
<evidence type="ECO:0000259" key="7">
    <source>
        <dbReference type="Pfam" id="PF02771"/>
    </source>
</evidence>
<dbReference type="GO" id="GO:0003995">
    <property type="term" value="F:acyl-CoA dehydrogenase activity"/>
    <property type="evidence" value="ECO:0007669"/>
    <property type="project" value="TreeGrafter"/>
</dbReference>
<proteinExistence type="inferred from homology"/>
<evidence type="ECO:0000256" key="2">
    <source>
        <dbReference type="ARBA" id="ARBA00009347"/>
    </source>
</evidence>
<protein>
    <submittedName>
        <fullName evidence="8">Acyl-CoA dehydrogenase</fullName>
    </submittedName>
</protein>
<dbReference type="InterPro" id="IPR037069">
    <property type="entry name" value="AcylCoA_DH/ox_N_sf"/>
</dbReference>
<evidence type="ECO:0000256" key="4">
    <source>
        <dbReference type="ARBA" id="ARBA00022827"/>
    </source>
</evidence>
<keyword evidence="3" id="KW-0285">Flavoprotein</keyword>
<evidence type="ECO:0000313" key="8">
    <source>
        <dbReference type="EMBL" id="TVT21445.1"/>
    </source>
</evidence>
<keyword evidence="9" id="KW-1185">Reference proteome</keyword>
<gene>
    <name evidence="8" type="ORF">FNH06_16815</name>
</gene>
<keyword evidence="5" id="KW-0560">Oxidoreductase</keyword>
<evidence type="ECO:0000256" key="3">
    <source>
        <dbReference type="ARBA" id="ARBA00022630"/>
    </source>
</evidence>